<name>A0AAX4NY30_9CHLO</name>
<accession>A0AAX4NY30</accession>
<reference evidence="2 3" key="1">
    <citation type="submission" date="2024-03" db="EMBL/GenBank/DDBJ databases">
        <title>Complete genome sequence of the green alga Chloropicon roscoffensis RCC1871.</title>
        <authorList>
            <person name="Lemieux C."/>
            <person name="Pombert J.-F."/>
            <person name="Otis C."/>
            <person name="Turmel M."/>
        </authorList>
    </citation>
    <scope>NUCLEOTIDE SEQUENCE [LARGE SCALE GENOMIC DNA]</scope>
    <source>
        <strain evidence="2 3">RCC1871</strain>
    </source>
</reference>
<protein>
    <recommendedName>
        <fullName evidence="4">LysM domain-containing protein</fullName>
    </recommendedName>
</protein>
<feature type="region of interest" description="Disordered" evidence="1">
    <location>
        <begin position="1"/>
        <end position="33"/>
    </location>
</feature>
<keyword evidence="3" id="KW-1185">Reference proteome</keyword>
<dbReference type="Proteomes" id="UP001472866">
    <property type="component" value="Chromosome 01"/>
</dbReference>
<feature type="compositionally biased region" description="Basic residues" evidence="1">
    <location>
        <begin position="1"/>
        <end position="13"/>
    </location>
</feature>
<organism evidence="2 3">
    <name type="scientific">Chloropicon roscoffensis</name>
    <dbReference type="NCBI Taxonomy" id="1461544"/>
    <lineage>
        <taxon>Eukaryota</taxon>
        <taxon>Viridiplantae</taxon>
        <taxon>Chlorophyta</taxon>
        <taxon>Chloropicophyceae</taxon>
        <taxon>Chloropicales</taxon>
        <taxon>Chloropicaceae</taxon>
        <taxon>Chloropicon</taxon>
    </lineage>
</organism>
<gene>
    <name evidence="2" type="ORF">HKI87_01g04110</name>
</gene>
<proteinExistence type="predicted"/>
<dbReference type="AlphaFoldDB" id="A0AAX4NY30"/>
<evidence type="ECO:0008006" key="4">
    <source>
        <dbReference type="Google" id="ProtNLM"/>
    </source>
</evidence>
<evidence type="ECO:0000313" key="2">
    <source>
        <dbReference type="EMBL" id="WZN58887.1"/>
    </source>
</evidence>
<dbReference type="EMBL" id="CP151501">
    <property type="protein sequence ID" value="WZN58887.1"/>
    <property type="molecule type" value="Genomic_DNA"/>
</dbReference>
<evidence type="ECO:0000256" key="1">
    <source>
        <dbReference type="SAM" id="MobiDB-lite"/>
    </source>
</evidence>
<evidence type="ECO:0000313" key="3">
    <source>
        <dbReference type="Proteomes" id="UP001472866"/>
    </source>
</evidence>
<sequence>MPRQRKKERRAAKSRAAGKAAAVQGSRKRQGTARVLPLTDLSIKDNHENGAASLSELVRAHADLDLAKDRREAAIAAEADMKENFSPESDYFTADDRAESASFALLSTDRSLGKGVLDSPLAQLGSLSSTPVLRRVFGSPTRARRAPPASADRRPPRVEIAKREVSTPREVRDLIQMRRLLDDHVPVGRVRDVVFSPGDARELPTLLVEGMEVGGLGQVAELDAAGILGQMLASTSFTRGFLDAGPGLPSEAEAESQDQLAKASIEAYAAVEELRRSLDITERRVVERSGVSEVLSQDMGGATPRLRLHHSWDPAGKSAVQAGGRRARTRLNWGNWEWPSTQALLVRPGQGREENEPEGLRSSVKESIKYLCTAEAKSDAAESENENDFDRYLDDLLVHSDAIEASDAIEVVEAAEPAGKVGRGPGGFRWGPFLLGVVAVPAIALIASKGIAPVLCSAARAVGRARPRRRELQGLVNDDLLGGHLPKTFANTPSGGCGGCDKARDPVPGARPSDTSLGRLLNFGWGVQEKIRAVSSQLVTKVVSTLNKIPGVVGGEATRYVCLEAGDSLWGVSAELYGDGGHWTTIAEHNGIGFPFKVMPGRCLELPPRLNSQFVDGAKG</sequence>